<dbReference type="Proteomes" id="UP000008798">
    <property type="component" value="Chromosome"/>
</dbReference>
<proteinExistence type="predicted"/>
<gene>
    <name evidence="3" type="ORF">CC1_21430</name>
</gene>
<protein>
    <submittedName>
        <fullName evidence="3">Uncharacterized protein</fullName>
    </submittedName>
</protein>
<dbReference type="KEGG" id="cct:CC1_21430"/>
<accession>D4J926</accession>
<organism evidence="3 4">
    <name type="scientific">Coprococcus catus GD/7</name>
    <dbReference type="NCBI Taxonomy" id="717962"/>
    <lineage>
        <taxon>Bacteria</taxon>
        <taxon>Bacillati</taxon>
        <taxon>Bacillota</taxon>
        <taxon>Clostridia</taxon>
        <taxon>Lachnospirales</taxon>
        <taxon>Lachnospiraceae</taxon>
        <taxon>Coprococcus</taxon>
    </lineage>
</organism>
<reference evidence="3 4" key="2">
    <citation type="submission" date="2010-03" db="EMBL/GenBank/DDBJ databases">
        <authorList>
            <person name="Pajon A."/>
        </authorList>
    </citation>
    <scope>NUCLEOTIDE SEQUENCE [LARGE SCALE GENOMIC DNA]</scope>
    <source>
        <strain evidence="3 4">GD/7</strain>
    </source>
</reference>
<dbReference type="HOGENOM" id="CLU_1370148_0_0_9"/>
<dbReference type="PATRIC" id="fig|717962.3.peg.2064"/>
<dbReference type="RefSeq" id="WP_015514415.1">
    <property type="nucleotide sequence ID" value="NC_021009.1"/>
</dbReference>
<feature type="region of interest" description="Disordered" evidence="2">
    <location>
        <begin position="38"/>
        <end position="68"/>
    </location>
</feature>
<keyword evidence="1" id="KW-0175">Coiled coil</keyword>
<evidence type="ECO:0000256" key="1">
    <source>
        <dbReference type="SAM" id="Coils"/>
    </source>
</evidence>
<evidence type="ECO:0000313" key="4">
    <source>
        <dbReference type="Proteomes" id="UP000008798"/>
    </source>
</evidence>
<evidence type="ECO:0000313" key="3">
    <source>
        <dbReference type="EMBL" id="CBK80847.1"/>
    </source>
</evidence>
<dbReference type="EMBL" id="FP929038">
    <property type="protein sequence ID" value="CBK80847.1"/>
    <property type="molecule type" value="Genomic_DNA"/>
</dbReference>
<reference evidence="3 4" key="1">
    <citation type="submission" date="2010-03" db="EMBL/GenBank/DDBJ databases">
        <title>The genome sequence of Coprococcus catus GD/7.</title>
        <authorList>
            <consortium name="metaHIT consortium -- http://www.metahit.eu/"/>
            <person name="Pajon A."/>
            <person name="Turner K."/>
            <person name="Parkhill J."/>
            <person name="Duncan S."/>
            <person name="Flint H."/>
        </authorList>
    </citation>
    <scope>NUCLEOTIDE SEQUENCE [LARGE SCALE GENOMIC DNA]</scope>
    <source>
        <strain evidence="3 4">GD/7</strain>
    </source>
</reference>
<dbReference type="AlphaFoldDB" id="D4J926"/>
<sequence>MDSQLVATLITVGAAMAGSIIADIVVIRKENSNSKLLSKEHEGLSKEHDSLSKEHDSLSKEHEDLSREHENLNNNLLQKHAEIMADLKDVRDYTIRTESARDEAHRNGIDVKNVMAQIQALADANKNSAARLKEMQKDIDSYKRTLELRSRLIEENNRQIEELEKQNRSLKKENELLKNTIDTLNAQNQTGRDEEDLEY</sequence>
<name>D4J926_9FIRM</name>
<evidence type="ECO:0000256" key="2">
    <source>
        <dbReference type="SAM" id="MobiDB-lite"/>
    </source>
</evidence>
<feature type="coiled-coil region" evidence="1">
    <location>
        <begin position="118"/>
        <end position="194"/>
    </location>
</feature>